<evidence type="ECO:0000313" key="6">
    <source>
        <dbReference type="EMBL" id="CAB4188922.1"/>
    </source>
</evidence>
<protein>
    <submittedName>
        <fullName evidence="2">Uncharacterized protein</fullName>
    </submittedName>
</protein>
<dbReference type="EMBL" id="LR796457">
    <property type="protein sequence ID" value="CAB4145989.1"/>
    <property type="molecule type" value="Genomic_DNA"/>
</dbReference>
<gene>
    <name evidence="4" type="ORF">UFOVP1032_17</name>
    <name evidence="5" type="ORF">UFOVP1125_85</name>
    <name evidence="6" type="ORF">UFOVP1173_31</name>
    <name evidence="7" type="ORF">UFOVP1241_101</name>
    <name evidence="8" type="ORF">UFOVP1491_17</name>
    <name evidence="9" type="ORF">UFOVP1579_17</name>
    <name evidence="1" type="ORF">UFOVP485_104</name>
    <name evidence="2" type="ORF">UFOVP575_56</name>
    <name evidence="3" type="ORF">UFOVP963_104</name>
</gene>
<evidence type="ECO:0000313" key="5">
    <source>
        <dbReference type="EMBL" id="CAB4185669.1"/>
    </source>
</evidence>
<dbReference type="EMBL" id="LR796983">
    <property type="protein sequence ID" value="CAB4179612.1"/>
    <property type="molecule type" value="Genomic_DNA"/>
</dbReference>
<evidence type="ECO:0000313" key="1">
    <source>
        <dbReference type="EMBL" id="CAB4145989.1"/>
    </source>
</evidence>
<evidence type="ECO:0000313" key="9">
    <source>
        <dbReference type="EMBL" id="CAB5231047.1"/>
    </source>
</evidence>
<name>A0A6J5N0Z5_9CAUD</name>
<dbReference type="EMBL" id="LR797131">
    <property type="protein sequence ID" value="CAB4188922.1"/>
    <property type="molecule type" value="Genomic_DNA"/>
</dbReference>
<dbReference type="EMBL" id="LR798431">
    <property type="protein sequence ID" value="CAB5231047.1"/>
    <property type="molecule type" value="Genomic_DNA"/>
</dbReference>
<organism evidence="2">
    <name type="scientific">uncultured Caudovirales phage</name>
    <dbReference type="NCBI Taxonomy" id="2100421"/>
    <lineage>
        <taxon>Viruses</taxon>
        <taxon>Duplodnaviria</taxon>
        <taxon>Heunggongvirae</taxon>
        <taxon>Uroviricota</taxon>
        <taxon>Caudoviricetes</taxon>
        <taxon>Peduoviridae</taxon>
        <taxon>Maltschvirus</taxon>
        <taxon>Maltschvirus maltsch</taxon>
    </lineage>
</organism>
<evidence type="ECO:0000313" key="4">
    <source>
        <dbReference type="EMBL" id="CAB4179612.1"/>
    </source>
</evidence>
<dbReference type="EMBL" id="LR797080">
    <property type="protein sequence ID" value="CAB4185669.1"/>
    <property type="molecule type" value="Genomic_DNA"/>
</dbReference>
<evidence type="ECO:0000313" key="8">
    <source>
        <dbReference type="EMBL" id="CAB4217246.1"/>
    </source>
</evidence>
<evidence type="ECO:0000313" key="3">
    <source>
        <dbReference type="EMBL" id="CAB4174989.1"/>
    </source>
</evidence>
<reference evidence="2" key="1">
    <citation type="submission" date="2020-04" db="EMBL/GenBank/DDBJ databases">
        <authorList>
            <person name="Chiriac C."/>
            <person name="Salcher M."/>
            <person name="Ghai R."/>
            <person name="Kavagutti S V."/>
        </authorList>
    </citation>
    <scope>NUCLEOTIDE SEQUENCE</scope>
</reference>
<evidence type="ECO:0000313" key="7">
    <source>
        <dbReference type="EMBL" id="CAB4192826.1"/>
    </source>
</evidence>
<evidence type="ECO:0000313" key="2">
    <source>
        <dbReference type="EMBL" id="CAB4150926.1"/>
    </source>
</evidence>
<dbReference type="EMBL" id="LR796915">
    <property type="protein sequence ID" value="CAB4174989.1"/>
    <property type="molecule type" value="Genomic_DNA"/>
</dbReference>
<dbReference type="EMBL" id="LR797455">
    <property type="protein sequence ID" value="CAB4217246.1"/>
    <property type="molecule type" value="Genomic_DNA"/>
</dbReference>
<sequence length="61" mass="7181">MHHDWAKTEDGSVDLWRYDEGNHNGPFCLRCEQSFCVHCEKDYLYTQRCPSTQLKLNMDGA</sequence>
<accession>A0A6J5N0Z5</accession>
<dbReference type="EMBL" id="LR796551">
    <property type="protein sequence ID" value="CAB4150926.1"/>
    <property type="molecule type" value="Genomic_DNA"/>
</dbReference>
<proteinExistence type="predicted"/>
<dbReference type="EMBL" id="LR797188">
    <property type="protein sequence ID" value="CAB4192826.1"/>
    <property type="molecule type" value="Genomic_DNA"/>
</dbReference>